<dbReference type="OrthoDB" id="2506849at2759"/>
<dbReference type="STRING" id="27349.A0A0L6VCS7"/>
<organism evidence="2 3">
    <name type="scientific">Puccinia sorghi</name>
    <dbReference type="NCBI Taxonomy" id="27349"/>
    <lineage>
        <taxon>Eukaryota</taxon>
        <taxon>Fungi</taxon>
        <taxon>Dikarya</taxon>
        <taxon>Basidiomycota</taxon>
        <taxon>Pucciniomycotina</taxon>
        <taxon>Pucciniomycetes</taxon>
        <taxon>Pucciniales</taxon>
        <taxon>Pucciniaceae</taxon>
        <taxon>Puccinia</taxon>
    </lineage>
</organism>
<evidence type="ECO:0000313" key="3">
    <source>
        <dbReference type="Proteomes" id="UP000037035"/>
    </source>
</evidence>
<feature type="compositionally biased region" description="Basic and acidic residues" evidence="1">
    <location>
        <begin position="95"/>
        <end position="106"/>
    </location>
</feature>
<protein>
    <submittedName>
        <fullName evidence="2">Uncharacterized protein</fullName>
    </submittedName>
</protein>
<dbReference type="SUPFAM" id="SSF56219">
    <property type="entry name" value="DNase I-like"/>
    <property type="match status" value="1"/>
</dbReference>
<dbReference type="InterPro" id="IPR036691">
    <property type="entry name" value="Endo/exonu/phosph_ase_sf"/>
</dbReference>
<feature type="region of interest" description="Disordered" evidence="1">
    <location>
        <begin position="90"/>
        <end position="128"/>
    </location>
</feature>
<gene>
    <name evidence="2" type="ORF">VP01_18g7</name>
</gene>
<dbReference type="VEuPathDB" id="FungiDB:VP01_18g7"/>
<reference evidence="2 3" key="1">
    <citation type="submission" date="2015-08" db="EMBL/GenBank/DDBJ databases">
        <title>Next Generation Sequencing and Analysis of the Genome of Puccinia sorghi L Schw, the Causal Agent of Maize Common Rust.</title>
        <authorList>
            <person name="Rochi L."/>
            <person name="Burguener G."/>
            <person name="Darino M."/>
            <person name="Turjanski A."/>
            <person name="Kreff E."/>
            <person name="Dieguez M.J."/>
            <person name="Sacco F."/>
        </authorList>
    </citation>
    <scope>NUCLEOTIDE SEQUENCE [LARGE SCALE GENOMIC DNA]</scope>
    <source>
        <strain evidence="2 3">RO10H11247</strain>
    </source>
</reference>
<proteinExistence type="predicted"/>
<sequence length="326" mass="36468">MPDYTVGSGAKSSPDFLTGQAYIEEGNTIILEYTTVSNGLPDLGLAESPPPGEPVTNLAAEARGNWLDGCSYRNYTTRPSVPPLKVQQVHNSSIAEKDTVLPKTTDETGPAKSPHSLGSAPPGKSSIESTQGFTRLILTNTGSLTTKQLHLALRNALRLHPETYNGIQRVHKRLRKEISGAELSYIKLIETHILSRYRLTKWKAWRDRVIKPPRYPSANSTKSLNQLMTWNNNGIDSKFPVLKEILSKDKVAIAAIQEHLRPITHHIPGIRGYNLYERCKERGFWGHCLYVHQSLTSHEIQNPCINIIHVKVFGLSDDKPWHFLAI</sequence>
<dbReference type="Gene3D" id="3.60.10.10">
    <property type="entry name" value="Endonuclease/exonuclease/phosphatase"/>
    <property type="match status" value="1"/>
</dbReference>
<evidence type="ECO:0000313" key="2">
    <source>
        <dbReference type="EMBL" id="KNZ58591.1"/>
    </source>
</evidence>
<name>A0A0L6VCS7_9BASI</name>
<keyword evidence="3" id="KW-1185">Reference proteome</keyword>
<accession>A0A0L6VCS7</accession>
<evidence type="ECO:0000256" key="1">
    <source>
        <dbReference type="SAM" id="MobiDB-lite"/>
    </source>
</evidence>
<comment type="caution">
    <text evidence="2">The sequence shown here is derived from an EMBL/GenBank/DDBJ whole genome shotgun (WGS) entry which is preliminary data.</text>
</comment>
<dbReference type="AlphaFoldDB" id="A0A0L6VCS7"/>
<dbReference type="EMBL" id="LAVV01006726">
    <property type="protein sequence ID" value="KNZ58591.1"/>
    <property type="molecule type" value="Genomic_DNA"/>
</dbReference>
<dbReference type="Proteomes" id="UP000037035">
    <property type="component" value="Unassembled WGS sequence"/>
</dbReference>